<protein>
    <recommendedName>
        <fullName evidence="4">UDENN domain-containing protein</fullName>
    </recommendedName>
</protein>
<evidence type="ECO:0000313" key="3">
    <source>
        <dbReference type="Proteomes" id="UP000663852"/>
    </source>
</evidence>
<comment type="caution">
    <text evidence="2">The sequence shown here is derived from an EMBL/GenBank/DDBJ whole genome shotgun (WGS) entry which is preliminary data.</text>
</comment>
<dbReference type="GO" id="GO:0005085">
    <property type="term" value="F:guanyl-nucleotide exchange factor activity"/>
    <property type="evidence" value="ECO:0007669"/>
    <property type="project" value="UniProtKB-KW"/>
</dbReference>
<dbReference type="Pfam" id="PF09804">
    <property type="entry name" value="DENND11"/>
    <property type="match status" value="2"/>
</dbReference>
<dbReference type="AlphaFoldDB" id="A0A815DL23"/>
<dbReference type="InterPro" id="IPR051731">
    <property type="entry name" value="DENND11/AVL9_GEFs"/>
</dbReference>
<dbReference type="PANTHER" id="PTHR31017:SF2">
    <property type="entry name" value="DENN DOMAIN-CONTAINING PROTEIN 11"/>
    <property type="match status" value="1"/>
</dbReference>
<dbReference type="PANTHER" id="PTHR31017">
    <property type="entry name" value="LATE SECRETORY PATHWAY PROTEIN AVL9-RELATED"/>
    <property type="match status" value="1"/>
</dbReference>
<evidence type="ECO:0000313" key="2">
    <source>
        <dbReference type="EMBL" id="CAF1295077.1"/>
    </source>
</evidence>
<gene>
    <name evidence="2" type="ORF">EDS130_LOCUS30296</name>
</gene>
<reference evidence="2" key="1">
    <citation type="submission" date="2021-02" db="EMBL/GenBank/DDBJ databases">
        <authorList>
            <person name="Nowell W R."/>
        </authorList>
    </citation>
    <scope>NUCLEOTIDE SEQUENCE</scope>
</reference>
<sequence>MPEKNQMALNDVEYKALPSGSHRVNQDFVYFRHGNKYGLACLARANISNEDNTSAVSTVVPSQRGMCIKSVGIITSSIIHIQSYLQFLQAEAEIYLHQSPVNYDRLRGLLSHHDQPISLSPLIYETLFMEFLHKFGPSIFPLSRLTLLGKRILLYSRSPIGSLCNAVYFLHLLNQSINPLFFVTIKDLPMLGEETSYIACTTENIFQEKKSTYDVFINCDDEVLFQTNDSSLQPIIKLTRNDRNRLKKPMTFNSFVNIGNRLSRLLDRLSKSSTHHEMTKEDFQSIQLHYRHDRLFISEYIRIHRIPHITIAIPEFPFLPISPCCSCPSVS</sequence>
<evidence type="ECO:0000256" key="1">
    <source>
        <dbReference type="ARBA" id="ARBA00022658"/>
    </source>
</evidence>
<dbReference type="EMBL" id="CAJNOJ010000211">
    <property type="protein sequence ID" value="CAF1295077.1"/>
    <property type="molecule type" value="Genomic_DNA"/>
</dbReference>
<dbReference type="InterPro" id="IPR018626">
    <property type="entry name" value="LCHN/Anr2"/>
</dbReference>
<dbReference type="OrthoDB" id="2152680at2759"/>
<name>A0A815DL23_ADIRI</name>
<dbReference type="Proteomes" id="UP000663852">
    <property type="component" value="Unassembled WGS sequence"/>
</dbReference>
<keyword evidence="1" id="KW-0344">Guanine-nucleotide releasing factor</keyword>
<evidence type="ECO:0008006" key="4">
    <source>
        <dbReference type="Google" id="ProtNLM"/>
    </source>
</evidence>
<dbReference type="GO" id="GO:0005737">
    <property type="term" value="C:cytoplasm"/>
    <property type="evidence" value="ECO:0007669"/>
    <property type="project" value="TreeGrafter"/>
</dbReference>
<accession>A0A815DL23</accession>
<proteinExistence type="predicted"/>
<organism evidence="2 3">
    <name type="scientific">Adineta ricciae</name>
    <name type="common">Rotifer</name>
    <dbReference type="NCBI Taxonomy" id="249248"/>
    <lineage>
        <taxon>Eukaryota</taxon>
        <taxon>Metazoa</taxon>
        <taxon>Spiralia</taxon>
        <taxon>Gnathifera</taxon>
        <taxon>Rotifera</taxon>
        <taxon>Eurotatoria</taxon>
        <taxon>Bdelloidea</taxon>
        <taxon>Adinetida</taxon>
        <taxon>Adinetidae</taxon>
        <taxon>Adineta</taxon>
    </lineage>
</organism>